<gene>
    <name evidence="3" type="ORF">C1S70_31090</name>
</gene>
<feature type="compositionally biased region" description="Pro residues" evidence="1">
    <location>
        <begin position="136"/>
        <end position="147"/>
    </location>
</feature>
<evidence type="ECO:0000313" key="4">
    <source>
        <dbReference type="Proteomes" id="UP000236268"/>
    </source>
</evidence>
<evidence type="ECO:0000256" key="2">
    <source>
        <dbReference type="SAM" id="Phobius"/>
    </source>
</evidence>
<evidence type="ECO:0000313" key="3">
    <source>
        <dbReference type="EMBL" id="PNQ95021.1"/>
    </source>
</evidence>
<evidence type="ECO:0000256" key="1">
    <source>
        <dbReference type="SAM" id="MobiDB-lite"/>
    </source>
</evidence>
<feature type="transmembrane region" description="Helical" evidence="2">
    <location>
        <begin position="20"/>
        <end position="42"/>
    </location>
</feature>
<comment type="caution">
    <text evidence="3">The sequence shown here is derived from an EMBL/GenBank/DDBJ whole genome shotgun (WGS) entry which is preliminary data.</text>
</comment>
<organism evidence="3 4">
    <name type="scientific">Azospirillum argentinense</name>
    <dbReference type="NCBI Taxonomy" id="2970906"/>
    <lineage>
        <taxon>Bacteria</taxon>
        <taxon>Pseudomonadati</taxon>
        <taxon>Pseudomonadota</taxon>
        <taxon>Alphaproteobacteria</taxon>
        <taxon>Rhodospirillales</taxon>
        <taxon>Azospirillaceae</taxon>
        <taxon>Azospirillum</taxon>
    </lineage>
</organism>
<feature type="transmembrane region" description="Helical" evidence="2">
    <location>
        <begin position="106"/>
        <end position="129"/>
    </location>
</feature>
<sequence length="160" mass="17232">MDGRLSSFLQYDYTEARTIATTLLTMSGGLLAGGLVFGEKFIELHRSPRQIWRWGMIGLYAFCAAGVFAGAALLMNYGSMLALLHRHQTGTVDATLLARDVETHNLYSGLLFIPASVAILVGLFCLFVAADKGRRTPPPPPPGPPRTEPVTDATQPAEVA</sequence>
<name>A0A2K1FR62_9PROT</name>
<keyword evidence="3" id="KW-0614">Plasmid</keyword>
<proteinExistence type="predicted"/>
<feature type="transmembrane region" description="Helical" evidence="2">
    <location>
        <begin position="54"/>
        <end position="75"/>
    </location>
</feature>
<geneLocation type="plasmid" evidence="3">
    <name>p45unnamed</name>
</geneLocation>
<dbReference type="AlphaFoldDB" id="A0A2K1FR62"/>
<keyword evidence="2" id="KW-1133">Transmembrane helix</keyword>
<accession>A0A2K1FR62</accession>
<dbReference type="Proteomes" id="UP000236268">
    <property type="component" value="Unassembled WGS sequence"/>
</dbReference>
<dbReference type="EMBL" id="POWG01000065">
    <property type="protein sequence ID" value="PNQ95021.1"/>
    <property type="molecule type" value="Genomic_DNA"/>
</dbReference>
<keyword evidence="2" id="KW-0812">Transmembrane</keyword>
<reference evidence="3 4" key="1">
    <citation type="submission" date="2018-01" db="EMBL/GenBank/DDBJ databases">
        <title>Whole genome sequence of Azospirillum brasilense REC3 isolated from strawberry roots.</title>
        <authorList>
            <person name="Fontana C.A."/>
            <person name="Salazar S.M."/>
            <person name="Bassi D."/>
            <person name="Puglisi E."/>
            <person name="Lovaisa N.C."/>
            <person name="Toffoli L.M."/>
            <person name="Pedraza R."/>
            <person name="Cocconcelli P.S."/>
        </authorList>
    </citation>
    <scope>NUCLEOTIDE SEQUENCE [LARGE SCALE GENOMIC DNA]</scope>
    <source>
        <strain evidence="3 4">REC3</strain>
        <plasmid evidence="3">p45unnamed</plasmid>
    </source>
</reference>
<feature type="region of interest" description="Disordered" evidence="1">
    <location>
        <begin position="135"/>
        <end position="160"/>
    </location>
</feature>
<protein>
    <submittedName>
        <fullName evidence="3">Uncharacterized protein</fullName>
    </submittedName>
</protein>
<keyword evidence="2" id="KW-0472">Membrane</keyword>